<proteinExistence type="inferred from homology"/>
<evidence type="ECO:0000256" key="7">
    <source>
        <dbReference type="ARBA" id="ARBA00023121"/>
    </source>
</evidence>
<dbReference type="Pfam" id="PF03765">
    <property type="entry name" value="CRAL_TRIO_N"/>
    <property type="match status" value="1"/>
</dbReference>
<dbReference type="GO" id="GO:0016020">
    <property type="term" value="C:membrane"/>
    <property type="evidence" value="ECO:0007669"/>
    <property type="project" value="UniProtKB-SubCell"/>
</dbReference>
<dbReference type="EMBL" id="ADBJ01000010">
    <property type="protein sequence ID" value="EFA84049.1"/>
    <property type="molecule type" value="Genomic_DNA"/>
</dbReference>
<keyword evidence="9" id="KW-0131">Cell cycle</keyword>
<dbReference type="Pfam" id="PF00650">
    <property type="entry name" value="CRAL_TRIO"/>
    <property type="match status" value="1"/>
</dbReference>
<dbReference type="SUPFAM" id="SSF46938">
    <property type="entry name" value="CRAL/TRIO N-terminal domain"/>
    <property type="match status" value="1"/>
</dbReference>
<evidence type="ECO:0000256" key="4">
    <source>
        <dbReference type="ARBA" id="ARBA00022448"/>
    </source>
</evidence>
<evidence type="ECO:0000256" key="8">
    <source>
        <dbReference type="ARBA" id="ARBA00023136"/>
    </source>
</evidence>
<reference evidence="13 14" key="1">
    <citation type="journal article" date="2011" name="Genome Res.">
        <title>Phylogeny-wide analysis of social amoeba genomes highlights ancient origins for complex intercellular communication.</title>
        <authorList>
            <person name="Heidel A.J."/>
            <person name="Lawal H.M."/>
            <person name="Felder M."/>
            <person name="Schilde C."/>
            <person name="Helps N.R."/>
            <person name="Tunggal B."/>
            <person name="Rivero F."/>
            <person name="John U."/>
            <person name="Schleicher M."/>
            <person name="Eichinger L."/>
            <person name="Platzer M."/>
            <person name="Noegel A.A."/>
            <person name="Schaap P."/>
            <person name="Gloeckner G."/>
        </authorList>
    </citation>
    <scope>NUCLEOTIDE SEQUENCE [LARGE SCALE GENOMIC DNA]</scope>
    <source>
        <strain evidence="14">ATCC 26659 / Pp 5 / PN500</strain>
    </source>
</reference>
<dbReference type="SUPFAM" id="SSF52087">
    <property type="entry name" value="CRAL/TRIO domain"/>
    <property type="match status" value="1"/>
</dbReference>
<evidence type="ECO:0000256" key="3">
    <source>
        <dbReference type="ARBA" id="ARBA00007155"/>
    </source>
</evidence>
<dbReference type="AlphaFoldDB" id="D3B401"/>
<evidence type="ECO:0000259" key="12">
    <source>
        <dbReference type="PROSITE" id="PS50866"/>
    </source>
</evidence>
<evidence type="ECO:0000256" key="5">
    <source>
        <dbReference type="ARBA" id="ARBA00022490"/>
    </source>
</evidence>
<comment type="similarity">
    <text evidence="3">Belongs to the patellin family.</text>
</comment>
<keyword evidence="8" id="KW-0472">Membrane</keyword>
<dbReference type="InterPro" id="IPR009038">
    <property type="entry name" value="GOLD_dom"/>
</dbReference>
<keyword evidence="7" id="KW-0446">Lipid-binding</keyword>
<evidence type="ECO:0000259" key="11">
    <source>
        <dbReference type="PROSITE" id="PS50191"/>
    </source>
</evidence>
<dbReference type="InterPro" id="IPR036273">
    <property type="entry name" value="CRAL/TRIO_N_dom_sf"/>
</dbReference>
<evidence type="ECO:0000313" key="14">
    <source>
        <dbReference type="Proteomes" id="UP000001396"/>
    </source>
</evidence>
<evidence type="ECO:0000256" key="9">
    <source>
        <dbReference type="ARBA" id="ARBA00023306"/>
    </source>
</evidence>
<dbReference type="OMA" id="HCYDKVG"/>
<dbReference type="PROSITE" id="PS50191">
    <property type="entry name" value="CRAL_TRIO"/>
    <property type="match status" value="1"/>
</dbReference>
<comment type="caution">
    <text evidence="13">The sequence shown here is derived from an EMBL/GenBank/DDBJ whole genome shotgun (WGS) entry which is preliminary data.</text>
</comment>
<dbReference type="GeneID" id="31358645"/>
<dbReference type="InterPro" id="IPR011074">
    <property type="entry name" value="CRAL/TRIO_N_dom"/>
</dbReference>
<dbReference type="Gene3D" id="2.60.120.680">
    <property type="entry name" value="GOLD domain"/>
    <property type="match status" value="1"/>
</dbReference>
<dbReference type="Gene3D" id="3.40.525.10">
    <property type="entry name" value="CRAL-TRIO lipid binding domain"/>
    <property type="match status" value="1"/>
</dbReference>
<feature type="region of interest" description="Disordered" evidence="10">
    <location>
        <begin position="374"/>
        <end position="450"/>
    </location>
</feature>
<dbReference type="InterPro" id="IPR044834">
    <property type="entry name" value="PATL"/>
</dbReference>
<keyword evidence="14" id="KW-1185">Reference proteome</keyword>
<dbReference type="InterPro" id="IPR036598">
    <property type="entry name" value="GOLD_dom_sf"/>
</dbReference>
<dbReference type="RefSeq" id="XP_020436166.1">
    <property type="nucleotide sequence ID" value="XM_020574094.1"/>
</dbReference>
<dbReference type="InParanoid" id="D3B401"/>
<comment type="subcellular location">
    <subcellularLocation>
        <location evidence="2">Cytoplasm</location>
    </subcellularLocation>
    <subcellularLocation>
        <location evidence="1">Membrane</location>
    </subcellularLocation>
</comment>
<dbReference type="STRING" id="670386.D3B401"/>
<keyword evidence="6" id="KW-0132">Cell division</keyword>
<dbReference type="SMART" id="SM01100">
    <property type="entry name" value="CRAL_TRIO_N"/>
    <property type="match status" value="1"/>
</dbReference>
<dbReference type="SMART" id="SM00516">
    <property type="entry name" value="SEC14"/>
    <property type="match status" value="1"/>
</dbReference>
<dbReference type="Proteomes" id="UP000001396">
    <property type="component" value="Unassembled WGS sequence"/>
</dbReference>
<protein>
    <submittedName>
        <fullName evidence="13">Cellular retinaldehyde-binding/triple function domain-containing protein</fullName>
    </submittedName>
</protein>
<dbReference type="PANTHER" id="PTHR45932:SF17">
    <property type="entry name" value="CELLULAR RETINALDEHYDE-BINDING_TRIPLE FUNCTION DOMAIN-CONTAINING PROTEIN"/>
    <property type="match status" value="1"/>
</dbReference>
<evidence type="ECO:0000256" key="1">
    <source>
        <dbReference type="ARBA" id="ARBA00004370"/>
    </source>
</evidence>
<dbReference type="InterPro" id="IPR036865">
    <property type="entry name" value="CRAL-TRIO_dom_sf"/>
</dbReference>
<dbReference type="InterPro" id="IPR001251">
    <property type="entry name" value="CRAL-TRIO_dom"/>
</dbReference>
<feature type="domain" description="GOLD" evidence="12">
    <location>
        <begin position="246"/>
        <end position="374"/>
    </location>
</feature>
<keyword evidence="5" id="KW-0963">Cytoplasm</keyword>
<keyword evidence="4" id="KW-0813">Transport</keyword>
<dbReference type="SUPFAM" id="SSF101576">
    <property type="entry name" value="Supernatant protein factor (SPF), C-terminal domain"/>
    <property type="match status" value="1"/>
</dbReference>
<feature type="domain" description="CRAL-TRIO" evidence="11">
    <location>
        <begin position="95"/>
        <end position="270"/>
    </location>
</feature>
<evidence type="ECO:0000256" key="10">
    <source>
        <dbReference type="SAM" id="MobiDB-lite"/>
    </source>
</evidence>
<dbReference type="GO" id="GO:0005737">
    <property type="term" value="C:cytoplasm"/>
    <property type="evidence" value="ECO:0007669"/>
    <property type="project" value="UniProtKB-SubCell"/>
</dbReference>
<feature type="compositionally biased region" description="Low complexity" evidence="10">
    <location>
        <begin position="374"/>
        <end position="418"/>
    </location>
</feature>
<evidence type="ECO:0000256" key="2">
    <source>
        <dbReference type="ARBA" id="ARBA00004496"/>
    </source>
</evidence>
<accession>D3B401</accession>
<dbReference type="Gene3D" id="1.10.8.20">
    <property type="entry name" value="N-terminal domain of phosphatidylinositol transfer protein sec14p"/>
    <property type="match status" value="1"/>
</dbReference>
<dbReference type="GO" id="GO:0008289">
    <property type="term" value="F:lipid binding"/>
    <property type="evidence" value="ECO:0007669"/>
    <property type="project" value="UniProtKB-KW"/>
</dbReference>
<sequence length="450" mass="51762">MSGFLNDLNDVQRQGLDSFRSKLDETLSKIREELGYPEEKTLVLWTVNLEQNSTNRDIVLLKFLRARDFKLDAAISMFQACLKWRKEFGVDNILTEQFPEYYEKIGEIYRADKDGRPLMFNYYCNIDVDTVFKDGVDQFLRWKVAQMERSIQLLSETSGGFRAYDRESIVVVHDYKDVSMLSMDKRTKQASKATIALLQDNYPEMLARKFFINVPWFFERLYAFFSSFTNDRTRKKFIICSNKTYRRELLQFIDADSLPARYGGIASVDDAKVEMATVKPKEYHQVALGELPSDQLIEWEYIVETNDISFGIVKSADGKVITSPLSANQFVVPLSQHEYNAGSFRIEEPGYYTAIFNNTYSFMNKKVVHFTIKSKPNNNNNNNNNNSTTTVTTSISAATTTTTTEEPTTTTTTNTTTTDDNLPNENKEIVEQPTTVEEVPKESTEEQIDE</sequence>
<evidence type="ECO:0000256" key="6">
    <source>
        <dbReference type="ARBA" id="ARBA00022618"/>
    </source>
</evidence>
<dbReference type="PANTHER" id="PTHR45932">
    <property type="entry name" value="PATELLIN-1"/>
    <property type="match status" value="1"/>
</dbReference>
<dbReference type="PRINTS" id="PR00180">
    <property type="entry name" value="CRETINALDHBP"/>
</dbReference>
<dbReference type="PROSITE" id="PS50866">
    <property type="entry name" value="GOLD"/>
    <property type="match status" value="1"/>
</dbReference>
<dbReference type="CDD" id="cd00170">
    <property type="entry name" value="SEC14"/>
    <property type="match status" value="1"/>
</dbReference>
<organism evidence="13 14">
    <name type="scientific">Heterostelium pallidum (strain ATCC 26659 / Pp 5 / PN500)</name>
    <name type="common">Cellular slime mold</name>
    <name type="synonym">Polysphondylium pallidum</name>
    <dbReference type="NCBI Taxonomy" id="670386"/>
    <lineage>
        <taxon>Eukaryota</taxon>
        <taxon>Amoebozoa</taxon>
        <taxon>Evosea</taxon>
        <taxon>Eumycetozoa</taxon>
        <taxon>Dictyostelia</taxon>
        <taxon>Acytosteliales</taxon>
        <taxon>Acytosteliaceae</taxon>
        <taxon>Heterostelium</taxon>
    </lineage>
</organism>
<evidence type="ECO:0000313" key="13">
    <source>
        <dbReference type="EMBL" id="EFA84049.1"/>
    </source>
</evidence>
<dbReference type="GO" id="GO:0051301">
    <property type="term" value="P:cell division"/>
    <property type="evidence" value="ECO:0007669"/>
    <property type="project" value="UniProtKB-KW"/>
</dbReference>
<name>D3B401_HETP5</name>
<gene>
    <name evidence="13" type="ORF">PPL_03122</name>
</gene>